<dbReference type="PROSITE" id="PS50850">
    <property type="entry name" value="MFS"/>
    <property type="match status" value="1"/>
</dbReference>
<feature type="transmembrane region" description="Helical" evidence="10">
    <location>
        <begin position="379"/>
        <end position="401"/>
    </location>
</feature>
<feature type="transmembrane region" description="Helical" evidence="10">
    <location>
        <begin position="147"/>
        <end position="164"/>
    </location>
</feature>
<keyword evidence="5 10" id="KW-0812">Transmembrane</keyword>
<evidence type="ECO:0000313" key="13">
    <source>
        <dbReference type="Proteomes" id="UP000269793"/>
    </source>
</evidence>
<evidence type="ECO:0000256" key="2">
    <source>
        <dbReference type="ARBA" id="ARBA00010992"/>
    </source>
</evidence>
<evidence type="ECO:0000256" key="1">
    <source>
        <dbReference type="ARBA" id="ARBA00004141"/>
    </source>
</evidence>
<dbReference type="CDD" id="cd17356">
    <property type="entry name" value="MFS_HXT"/>
    <property type="match status" value="1"/>
</dbReference>
<evidence type="ECO:0000313" key="12">
    <source>
        <dbReference type="EMBL" id="AYO41744.1"/>
    </source>
</evidence>
<comment type="catalytic activity">
    <reaction evidence="8">
        <text>myo-inositol(out) + H(+)(out) = myo-inositol(in) + H(+)(in)</text>
        <dbReference type="Rhea" id="RHEA:60364"/>
        <dbReference type="ChEBI" id="CHEBI:15378"/>
        <dbReference type="ChEBI" id="CHEBI:17268"/>
    </reaction>
</comment>
<dbReference type="PANTHER" id="PTHR48022:SF75">
    <property type="entry name" value="GALACTOSE TRANSPORTER-RELATED"/>
    <property type="match status" value="1"/>
</dbReference>
<dbReference type="InterPro" id="IPR003663">
    <property type="entry name" value="Sugar/inositol_transpt"/>
</dbReference>
<evidence type="ECO:0000256" key="5">
    <source>
        <dbReference type="ARBA" id="ARBA00022692"/>
    </source>
</evidence>
<comment type="similarity">
    <text evidence="2 9">Belongs to the major facilitator superfamily. Sugar transporter (TC 2.A.1.1) family.</text>
</comment>
<keyword evidence="6 10" id="KW-1133">Transmembrane helix</keyword>
<proteinExistence type="inferred from homology"/>
<dbReference type="GO" id="GO:0005886">
    <property type="term" value="C:plasma membrane"/>
    <property type="evidence" value="ECO:0007669"/>
    <property type="project" value="TreeGrafter"/>
</dbReference>
<dbReference type="InterPro" id="IPR020846">
    <property type="entry name" value="MFS_dom"/>
</dbReference>
<dbReference type="PANTHER" id="PTHR48022">
    <property type="entry name" value="PLASTIDIC GLUCOSE TRANSPORTER 4"/>
    <property type="match status" value="1"/>
</dbReference>
<dbReference type="InterPro" id="IPR050360">
    <property type="entry name" value="MFS_Sugar_Transporters"/>
</dbReference>
<dbReference type="InterPro" id="IPR036259">
    <property type="entry name" value="MFS_trans_sf"/>
</dbReference>
<feature type="transmembrane region" description="Helical" evidence="10">
    <location>
        <begin position="302"/>
        <end position="319"/>
    </location>
</feature>
<organism evidence="12 13">
    <name type="scientific">Malassezia restricta (strain ATCC 96810 / NBRC 103918 / CBS 7877)</name>
    <name type="common">Seborrheic dermatitis infection agent</name>
    <dbReference type="NCBI Taxonomy" id="425264"/>
    <lineage>
        <taxon>Eukaryota</taxon>
        <taxon>Fungi</taxon>
        <taxon>Dikarya</taxon>
        <taxon>Basidiomycota</taxon>
        <taxon>Ustilaginomycotina</taxon>
        <taxon>Malasseziomycetes</taxon>
        <taxon>Malasseziales</taxon>
        <taxon>Malasseziaceae</taxon>
        <taxon>Malassezia</taxon>
    </lineage>
</organism>
<comment type="subcellular location">
    <subcellularLocation>
        <location evidence="1">Membrane</location>
        <topology evidence="1">Multi-pass membrane protein</topology>
    </subcellularLocation>
</comment>
<evidence type="ECO:0000256" key="10">
    <source>
        <dbReference type="SAM" id="Phobius"/>
    </source>
</evidence>
<dbReference type="AlphaFoldDB" id="A0A3G2S1A6"/>
<dbReference type="InterPro" id="IPR005828">
    <property type="entry name" value="MFS_sugar_transport-like"/>
</dbReference>
<dbReference type="PRINTS" id="PR00171">
    <property type="entry name" value="SUGRTRNSPORT"/>
</dbReference>
<keyword evidence="13" id="KW-1185">Reference proteome</keyword>
<dbReference type="VEuPathDB" id="FungiDB:DNF11_0794"/>
<feature type="transmembrane region" description="Helical" evidence="10">
    <location>
        <begin position="20"/>
        <end position="40"/>
    </location>
</feature>
<keyword evidence="3 9" id="KW-0813">Transport</keyword>
<accession>A0A3G2S1A6</accession>
<feature type="transmembrane region" description="Helical" evidence="10">
    <location>
        <begin position="75"/>
        <end position="99"/>
    </location>
</feature>
<evidence type="ECO:0000256" key="7">
    <source>
        <dbReference type="ARBA" id="ARBA00023136"/>
    </source>
</evidence>
<dbReference type="FunFam" id="1.20.1250.20:FF:000134">
    <property type="entry name" value="MFS sugar transporter protein"/>
    <property type="match status" value="1"/>
</dbReference>
<evidence type="ECO:0000256" key="4">
    <source>
        <dbReference type="ARBA" id="ARBA00022597"/>
    </source>
</evidence>
<reference evidence="12 13" key="1">
    <citation type="submission" date="2018-10" db="EMBL/GenBank/DDBJ databases">
        <title>Complete genome sequence of Malassezia restricta CBS 7877.</title>
        <authorList>
            <person name="Morand S.C."/>
            <person name="Bertignac M."/>
            <person name="Iltis A."/>
            <person name="Kolder I."/>
            <person name="Pirovano W."/>
            <person name="Jourdain R."/>
            <person name="Clavaud C."/>
        </authorList>
    </citation>
    <scope>NUCLEOTIDE SEQUENCE [LARGE SCALE GENOMIC DNA]</scope>
    <source>
        <strain evidence="12 13">CBS 7877</strain>
    </source>
</reference>
<gene>
    <name evidence="12" type="primary">HXT13</name>
    <name evidence="12" type="ORF">DNF11_0794</name>
</gene>
<dbReference type="GO" id="GO:0005351">
    <property type="term" value="F:carbohydrate:proton symporter activity"/>
    <property type="evidence" value="ECO:0007669"/>
    <property type="project" value="TreeGrafter"/>
</dbReference>
<keyword evidence="4" id="KW-0762">Sugar transport</keyword>
<evidence type="ECO:0000259" key="11">
    <source>
        <dbReference type="PROSITE" id="PS50850"/>
    </source>
</evidence>
<protein>
    <submittedName>
        <fullName evidence="12">Hexose transporter HXT13</fullName>
    </submittedName>
</protein>
<evidence type="ECO:0000256" key="6">
    <source>
        <dbReference type="ARBA" id="ARBA00022989"/>
    </source>
</evidence>
<dbReference type="OrthoDB" id="5141738at2759"/>
<feature type="transmembrane region" description="Helical" evidence="10">
    <location>
        <begin position="52"/>
        <end position="69"/>
    </location>
</feature>
<name>A0A3G2S1A6_MALR7</name>
<evidence type="ECO:0000256" key="8">
    <source>
        <dbReference type="ARBA" id="ARBA00049119"/>
    </source>
</evidence>
<feature type="transmembrane region" description="Helical" evidence="10">
    <location>
        <begin position="111"/>
        <end position="135"/>
    </location>
</feature>
<dbReference type="Pfam" id="PF00083">
    <property type="entry name" value="Sugar_tr"/>
    <property type="match status" value="1"/>
</dbReference>
<feature type="transmembrane region" description="Helical" evidence="10">
    <location>
        <begin position="407"/>
        <end position="428"/>
    </location>
</feature>
<feature type="domain" description="Major facilitator superfamily (MFS) profile" evidence="11">
    <location>
        <begin position="1"/>
        <end position="431"/>
    </location>
</feature>
<keyword evidence="7 10" id="KW-0472">Membrane</keyword>
<dbReference type="Proteomes" id="UP000269793">
    <property type="component" value="Chromosome II"/>
</dbReference>
<dbReference type="EMBL" id="CP033149">
    <property type="protein sequence ID" value="AYO41744.1"/>
    <property type="molecule type" value="Genomic_DNA"/>
</dbReference>
<feature type="transmembrane region" description="Helical" evidence="10">
    <location>
        <begin position="339"/>
        <end position="358"/>
    </location>
</feature>
<evidence type="ECO:0000256" key="3">
    <source>
        <dbReference type="ARBA" id="ARBA00022448"/>
    </source>
</evidence>
<evidence type="ECO:0000256" key="9">
    <source>
        <dbReference type="RuleBase" id="RU003346"/>
    </source>
</evidence>
<dbReference type="PROSITE" id="PS00216">
    <property type="entry name" value="SUGAR_TRANSPORT_1"/>
    <property type="match status" value="2"/>
</dbReference>
<feature type="transmembrane region" description="Helical" evidence="10">
    <location>
        <begin position="274"/>
        <end position="295"/>
    </location>
</feature>
<dbReference type="Gene3D" id="1.20.1250.20">
    <property type="entry name" value="MFS general substrate transporter like domains"/>
    <property type="match status" value="1"/>
</dbReference>
<dbReference type="NCBIfam" id="TIGR00879">
    <property type="entry name" value="SP"/>
    <property type="match status" value="1"/>
</dbReference>
<dbReference type="InterPro" id="IPR005829">
    <property type="entry name" value="Sugar_transporter_CS"/>
</dbReference>
<dbReference type="SUPFAM" id="SSF103473">
    <property type="entry name" value="MFS general substrate transporter"/>
    <property type="match status" value="1"/>
</dbReference>
<dbReference type="PROSITE" id="PS00217">
    <property type="entry name" value="SUGAR_TRANSPORT_2"/>
    <property type="match status" value="1"/>
</dbReference>
<sequence>MNDFKQRFSQGPPGEKDWTPWIKGLVVSLLSAGAILGAAFGAPVADRFGRKYAISLGCIVYFVALIIQISSEHDWAQIAVGRAVDGFGIGWISATVPLYNSEIMPRQVRGAMVGSYQLCVTLGLLLSYCCCYATHKYGDSGEWRVPIGVGFGYGLILCLGILVCPESPRWLAKKGKFEQAKKVLAFMRGVGQDDKFVNDEYTEIKTEVEKEAEMQEGNSWLDCFSFKHKALYRTLMAVLLQMGQQLTGANYFFYYGATIFAPVELVSDKEDNSYIAQIILGAVNVFTTLPGLYALDKFGRRTCLLVGAAWMTIWLIVFSTAGVCGHDDGNPGNVSDKSIAILMICSACFFILGFASTWGPGVWTSVAELAVPQLRAKQMALATMSNWTWNFNLAFFTSPITDDIHFYYGYVFVGCVVAFFLIVFFFLYETANLDLETVQLMFMDSSVKPWNSAHWVPSGRESRSDLKHDIEYDQNESDLDVAVNDQYQNTNEG</sequence>